<dbReference type="InterPro" id="IPR002182">
    <property type="entry name" value="NB-ARC"/>
</dbReference>
<keyword evidence="9" id="KW-0611">Plant defense</keyword>
<dbReference type="Gene3D" id="1.20.5.4130">
    <property type="match status" value="1"/>
</dbReference>
<dbReference type="GO" id="GO:0043531">
    <property type="term" value="F:ADP binding"/>
    <property type="evidence" value="ECO:0007669"/>
    <property type="project" value="InterPro"/>
</dbReference>
<evidence type="ECO:0000256" key="8">
    <source>
        <dbReference type="ARBA" id="ARBA00022741"/>
    </source>
</evidence>
<dbReference type="InterPro" id="IPR044974">
    <property type="entry name" value="Disease_R_plants"/>
</dbReference>
<keyword evidence="7" id="KW-0677">Repeat</keyword>
<evidence type="ECO:0000259" key="13">
    <source>
        <dbReference type="Pfam" id="PF23598"/>
    </source>
</evidence>
<dbReference type="InterPro" id="IPR036388">
    <property type="entry name" value="WH-like_DNA-bd_sf"/>
</dbReference>
<dbReference type="Gene3D" id="3.40.50.300">
    <property type="entry name" value="P-loop containing nucleotide triphosphate hydrolases"/>
    <property type="match status" value="1"/>
</dbReference>
<organism evidence="14 15">
    <name type="scientific">Erythranthe guttata</name>
    <name type="common">Yellow monkey flower</name>
    <name type="synonym">Mimulus guttatus</name>
    <dbReference type="NCBI Taxonomy" id="4155"/>
    <lineage>
        <taxon>Eukaryota</taxon>
        <taxon>Viridiplantae</taxon>
        <taxon>Streptophyta</taxon>
        <taxon>Embryophyta</taxon>
        <taxon>Tracheophyta</taxon>
        <taxon>Spermatophyta</taxon>
        <taxon>Magnoliopsida</taxon>
        <taxon>eudicotyledons</taxon>
        <taxon>Gunneridae</taxon>
        <taxon>Pentapetalae</taxon>
        <taxon>asterids</taxon>
        <taxon>lamiids</taxon>
        <taxon>Lamiales</taxon>
        <taxon>Phrymaceae</taxon>
        <taxon>Erythranthe</taxon>
    </lineage>
</organism>
<evidence type="ECO:0000256" key="10">
    <source>
        <dbReference type="ARBA" id="ARBA00022840"/>
    </source>
</evidence>
<evidence type="ECO:0000256" key="3">
    <source>
        <dbReference type="ARBA" id="ARBA00008894"/>
    </source>
</evidence>
<dbReference type="GO" id="GO:0005524">
    <property type="term" value="F:ATP binding"/>
    <property type="evidence" value="ECO:0007669"/>
    <property type="project" value="UniProtKB-KW"/>
</dbReference>
<dbReference type="Pfam" id="PF00931">
    <property type="entry name" value="NB-ARC"/>
    <property type="match status" value="1"/>
</dbReference>
<keyword evidence="15" id="KW-1185">Reference proteome</keyword>
<dbReference type="PRINTS" id="PR00364">
    <property type="entry name" value="DISEASERSIST"/>
</dbReference>
<dbReference type="eggNOG" id="KOG4658">
    <property type="taxonomic scope" value="Eukaryota"/>
</dbReference>
<dbReference type="Gene3D" id="1.10.8.430">
    <property type="entry name" value="Helical domain of apoptotic protease-activating factors"/>
    <property type="match status" value="1"/>
</dbReference>
<dbReference type="SUPFAM" id="SSF52540">
    <property type="entry name" value="P-loop containing nucleoside triphosphate hydrolases"/>
    <property type="match status" value="1"/>
</dbReference>
<dbReference type="Gene3D" id="3.80.10.10">
    <property type="entry name" value="Ribonuclease Inhibitor"/>
    <property type="match status" value="1"/>
</dbReference>
<dbReference type="GO" id="GO:0009626">
    <property type="term" value="P:plant-type hypersensitive response"/>
    <property type="evidence" value="ECO:0007669"/>
    <property type="project" value="UniProtKB-KW"/>
</dbReference>
<gene>
    <name evidence="14" type="ORF">MIMGU_mgv1a026654mg</name>
</gene>
<evidence type="ECO:0000256" key="6">
    <source>
        <dbReference type="ARBA" id="ARBA00022667"/>
    </source>
</evidence>
<accession>A0A022R3M2</accession>
<keyword evidence="10" id="KW-0067">ATP-binding</keyword>
<dbReference type="InterPro" id="IPR055414">
    <property type="entry name" value="LRR_R13L4/SHOC2-like"/>
</dbReference>
<dbReference type="Proteomes" id="UP000030748">
    <property type="component" value="Unassembled WGS sequence"/>
</dbReference>
<dbReference type="AlphaFoldDB" id="A0A022R3M2"/>
<dbReference type="InterPro" id="IPR032675">
    <property type="entry name" value="LRR_dom_sf"/>
</dbReference>
<dbReference type="PANTHER" id="PTHR23155:SF1152">
    <property type="entry name" value="AAA+ ATPASE DOMAIN-CONTAINING PROTEIN"/>
    <property type="match status" value="1"/>
</dbReference>
<dbReference type="FunFam" id="1.10.10.10:FF:000322">
    <property type="entry name" value="Probable disease resistance protein At1g63360"/>
    <property type="match status" value="1"/>
</dbReference>
<evidence type="ECO:0000256" key="2">
    <source>
        <dbReference type="ARBA" id="ARBA00004496"/>
    </source>
</evidence>
<evidence type="ECO:0000256" key="5">
    <source>
        <dbReference type="ARBA" id="ARBA00022614"/>
    </source>
</evidence>
<dbReference type="PANTHER" id="PTHR23155">
    <property type="entry name" value="DISEASE RESISTANCE PROTEIN RP"/>
    <property type="match status" value="1"/>
</dbReference>
<dbReference type="InterPro" id="IPR042197">
    <property type="entry name" value="Apaf_helical"/>
</dbReference>
<dbReference type="FunFam" id="3.40.50.300:FF:001091">
    <property type="entry name" value="Probable disease resistance protein At1g61300"/>
    <property type="match status" value="1"/>
</dbReference>
<dbReference type="Gene3D" id="1.10.10.10">
    <property type="entry name" value="Winged helix-like DNA-binding domain superfamily/Winged helix DNA-binding domain"/>
    <property type="match status" value="1"/>
</dbReference>
<evidence type="ECO:0000256" key="1">
    <source>
        <dbReference type="ARBA" id="ARBA00002074"/>
    </source>
</evidence>
<comment type="subcellular location">
    <subcellularLocation>
        <location evidence="2">Cytoplasm</location>
    </subcellularLocation>
</comment>
<comment type="similarity">
    <text evidence="3">Belongs to the disease resistance NB-LRR family.</text>
</comment>
<keyword evidence="5" id="KW-0433">Leucine-rich repeat</keyword>
<reference evidence="14 15" key="1">
    <citation type="journal article" date="2013" name="Proc. Natl. Acad. Sci. U.S.A.">
        <title>Fine-scale variation in meiotic recombination in Mimulus inferred from population shotgun sequencing.</title>
        <authorList>
            <person name="Hellsten U."/>
            <person name="Wright K.M."/>
            <person name="Jenkins J."/>
            <person name="Shu S."/>
            <person name="Yuan Y."/>
            <person name="Wessler S.R."/>
            <person name="Schmutz J."/>
            <person name="Willis J.H."/>
            <person name="Rokhsar D.S."/>
        </authorList>
    </citation>
    <scope>NUCLEOTIDE SEQUENCE [LARGE SCALE GENOMIC DNA]</scope>
    <source>
        <strain evidence="15">cv. DUN x IM62</strain>
    </source>
</reference>
<comment type="function">
    <text evidence="1">Confers resistance to late blight (Phytophthora infestans) races carrying the avirulence gene Avr1. Resistance proteins guard the plant against pathogens that contain an appropriate avirulence protein via an indirect interaction with this avirulence protein. That triggers a defense system including the hypersensitive response, which restricts the pathogen growth.</text>
</comment>
<dbReference type="Pfam" id="PF23598">
    <property type="entry name" value="LRR_14"/>
    <property type="match status" value="1"/>
</dbReference>
<sequence length="849" mass="97174">MPPVIANKTPKITTVDSIFIADSLLYDLDHLLKYQQDNSQIIDVKGQIGTLHQELTLSLSLLKELKVPPHLEMEELKEADIRVRDVAYEAEFLIGSFLLGDAPLWYFSIRIPHVIHKIKLIGTELQEIKHNGEANLGGVTKSFGAQLSLEAKRSPDFDDVAVGFDDKAAHILEQLVGGSEQLQITSIFGMPGLGKTTFAKKLFAHPLVYCRFDRCSWSVVSQTYHRRGLLTDILIGLSIELDQNRMLNMDEESLVEHIYKTLKGRRYLIVMDDIWDSNAWYDVGRCFPDDGNGSRILLTTRNRDVGPPGTIIHELPFLSDEQCWELLEKTVFGNKPCPMNLQGIAKEIAVNCCGLPLVVVVISGILSTMEKEENAWREVGQNVASYISLGGNNFTMQILEFSYENLPERLKPCFLYLGVFPEDKEISFRKLTRLWIAQGFIDKHDKKNSAEDLAEEYLMELIDRSLVIVSERRPYGGVKSCIVHDLLRELCLRKGEEENFLRLVVEDDYSIYERGQHVLSLGSLIAPFGQHVRSFHGKVPEPPFYVVSMTSLRVMGFNWPLNPSRDLFGIEFMFQLRYLVINDFPPSIGSLVNLEYLLVLTCHTQVITSKIMRMTKLRYVHITHQAKYDESCYSDTSHTNNIQSLSNIVLYKPSDREMLKRSPHIRKLKCECKPWHGEDGVYQYPDLRFLSQLESVSMTTFYGPHRAEVSFPATVRKLTISGLGLPWEMMSAIGGMPNLEILRLKCGSFVGKKWETKEGEFEKLRFLMMYKLELDEWNVESSEHFPKLQRLVLYECYNLEVVPNEIGDIGTLQFIEIRGWCLKTLVESAVRIEEEQRDMGNEDLRVVSS</sequence>
<name>A0A022R3M2_ERYGU</name>
<evidence type="ECO:0000259" key="11">
    <source>
        <dbReference type="Pfam" id="PF00931"/>
    </source>
</evidence>
<keyword evidence="4" id="KW-0963">Cytoplasm</keyword>
<feature type="domain" description="Disease resistance R13L4/SHOC-2-like LRR" evidence="13">
    <location>
        <begin position="546"/>
        <end position="796"/>
    </location>
</feature>
<dbReference type="Pfam" id="PF23559">
    <property type="entry name" value="WHD_DRP"/>
    <property type="match status" value="1"/>
</dbReference>
<proteinExistence type="inferred from homology"/>
<keyword evidence="6" id="KW-0381">Hypersensitive response</keyword>
<evidence type="ECO:0000313" key="14">
    <source>
        <dbReference type="EMBL" id="EYU34208.1"/>
    </source>
</evidence>
<dbReference type="InterPro" id="IPR027417">
    <property type="entry name" value="P-loop_NTPase"/>
</dbReference>
<evidence type="ECO:0000259" key="12">
    <source>
        <dbReference type="Pfam" id="PF23559"/>
    </source>
</evidence>
<evidence type="ECO:0000256" key="7">
    <source>
        <dbReference type="ARBA" id="ARBA00022737"/>
    </source>
</evidence>
<keyword evidence="8" id="KW-0547">Nucleotide-binding</keyword>
<evidence type="ECO:0000256" key="9">
    <source>
        <dbReference type="ARBA" id="ARBA00022821"/>
    </source>
</evidence>
<dbReference type="SUPFAM" id="SSF52058">
    <property type="entry name" value="L domain-like"/>
    <property type="match status" value="1"/>
</dbReference>
<evidence type="ECO:0000313" key="15">
    <source>
        <dbReference type="Proteomes" id="UP000030748"/>
    </source>
</evidence>
<feature type="domain" description="Disease resistance protein winged helix" evidence="12">
    <location>
        <begin position="419"/>
        <end position="490"/>
    </location>
</feature>
<feature type="domain" description="NB-ARC" evidence="11">
    <location>
        <begin position="167"/>
        <end position="335"/>
    </location>
</feature>
<dbReference type="InterPro" id="IPR058922">
    <property type="entry name" value="WHD_DRP"/>
</dbReference>
<dbReference type="EMBL" id="KI630716">
    <property type="protein sequence ID" value="EYU34208.1"/>
    <property type="molecule type" value="Genomic_DNA"/>
</dbReference>
<protein>
    <submittedName>
        <fullName evidence="14">Uncharacterized protein</fullName>
    </submittedName>
</protein>
<dbReference type="GO" id="GO:0005737">
    <property type="term" value="C:cytoplasm"/>
    <property type="evidence" value="ECO:0007669"/>
    <property type="project" value="UniProtKB-SubCell"/>
</dbReference>
<dbReference type="GO" id="GO:0051607">
    <property type="term" value="P:defense response to virus"/>
    <property type="evidence" value="ECO:0007669"/>
    <property type="project" value="UniProtKB-ARBA"/>
</dbReference>
<evidence type="ECO:0000256" key="4">
    <source>
        <dbReference type="ARBA" id="ARBA00022490"/>
    </source>
</evidence>